<keyword evidence="2" id="KW-1185">Reference proteome</keyword>
<dbReference type="SUPFAM" id="SSF52540">
    <property type="entry name" value="P-loop containing nucleoside triphosphate hydrolases"/>
    <property type="match status" value="1"/>
</dbReference>
<reference evidence="1 2" key="1">
    <citation type="submission" date="2012-06" db="EMBL/GenBank/DDBJ databases">
        <title>Complete sequence of Thiocystis violascens DSM 198.</title>
        <authorList>
            <consortium name="US DOE Joint Genome Institute"/>
            <person name="Lucas S."/>
            <person name="Han J."/>
            <person name="Lapidus A."/>
            <person name="Cheng J.-F."/>
            <person name="Goodwin L."/>
            <person name="Pitluck S."/>
            <person name="Peters L."/>
            <person name="Ovchinnikova G."/>
            <person name="Teshima H."/>
            <person name="Detter J.C."/>
            <person name="Han C."/>
            <person name="Tapia R."/>
            <person name="Land M."/>
            <person name="Hauser L."/>
            <person name="Kyrpides N."/>
            <person name="Ivanova N."/>
            <person name="Pagani I."/>
            <person name="Vogl K."/>
            <person name="Liu Z."/>
            <person name="Frigaard N.-U."/>
            <person name="Bryant D."/>
            <person name="Woyke T."/>
        </authorList>
    </citation>
    <scope>NUCLEOTIDE SEQUENCE [LARGE SCALE GENOMIC DNA]</scope>
    <source>
        <strain evidence="2">ATCC 17096 / DSM 198 / 6111</strain>
    </source>
</reference>
<proteinExistence type="predicted"/>
<dbReference type="STRING" id="765911.Thivi_2805"/>
<dbReference type="HOGENOM" id="CLU_058810_0_0_6"/>
<dbReference type="Proteomes" id="UP000006062">
    <property type="component" value="Chromosome"/>
</dbReference>
<dbReference type="AlphaFoldDB" id="I3YCK5"/>
<dbReference type="eggNOG" id="COG1192">
    <property type="taxonomic scope" value="Bacteria"/>
</dbReference>
<protein>
    <submittedName>
        <fullName evidence="1">CobQ/CobB/MinD/ParA nucleotide binding domain-containing protein</fullName>
    </submittedName>
</protein>
<dbReference type="Gene3D" id="3.40.50.300">
    <property type="entry name" value="P-loop containing nucleotide triphosphate hydrolases"/>
    <property type="match status" value="1"/>
</dbReference>
<evidence type="ECO:0000313" key="1">
    <source>
        <dbReference type="EMBL" id="AFL74723.1"/>
    </source>
</evidence>
<dbReference type="InterPro" id="IPR027417">
    <property type="entry name" value="P-loop_NTPase"/>
</dbReference>
<gene>
    <name evidence="1" type="ordered locus">Thivi_2805</name>
</gene>
<organism evidence="1 2">
    <name type="scientific">Thiocystis violascens (strain ATCC 17096 / DSM 198 / 6111)</name>
    <name type="common">Chromatium violascens</name>
    <dbReference type="NCBI Taxonomy" id="765911"/>
    <lineage>
        <taxon>Bacteria</taxon>
        <taxon>Pseudomonadati</taxon>
        <taxon>Pseudomonadota</taxon>
        <taxon>Gammaproteobacteria</taxon>
        <taxon>Chromatiales</taxon>
        <taxon>Chromatiaceae</taxon>
        <taxon>Thiocystis</taxon>
    </lineage>
</organism>
<dbReference type="EMBL" id="CP003154">
    <property type="protein sequence ID" value="AFL74723.1"/>
    <property type="molecule type" value="Genomic_DNA"/>
</dbReference>
<accession>I3YCK5</accession>
<sequence>MGADMLSASGVVDILSTTFDSVQGKPLLVPSETAGSLQGAADFLCVPGAFAVQMRCVRLSIQTGIAMSKIHFVGGEKGGVGKSVLARLLAQYHIDHGLPFAAFDTDRSHGALLRFYADYSRPMVLDDFESTDQLMEAALETDRDILVDLAAQTSLPLHRWIDQNDFLSLANEEQVQVVFWHVLDDGADAIALLDNLFDRYGHAVAYVVVKNYGRGKNFSAYEASRARETAQAMGVAAVDLPDLNAATMRKIDHGSASLWAAAHTKETGLGLMDRQRVKVWKNRVYKQFDQVAEGLFTPAPATEALDGC</sequence>
<name>I3YCK5_THIV6</name>
<evidence type="ECO:0000313" key="2">
    <source>
        <dbReference type="Proteomes" id="UP000006062"/>
    </source>
</evidence>
<dbReference type="KEGG" id="tvi:Thivi_2805"/>